<evidence type="ECO:0000313" key="1">
    <source>
        <dbReference type="EMBL" id="KAG8501404.1"/>
    </source>
</evidence>
<gene>
    <name evidence="1" type="ORF">CXB51_003552</name>
</gene>
<sequence>MSNQTFALREEYTNMKLIRKVLRSLLERFSIKVTTMEEAKDLESLEIADLMSKEDSSNNSELDEDHLSNFVSFIASTIIRLEDDCDEDFDSGFDKEFLKTYKIILGK</sequence>
<evidence type="ECO:0000313" key="2">
    <source>
        <dbReference type="Proteomes" id="UP000701853"/>
    </source>
</evidence>
<dbReference type="Proteomes" id="UP000701853">
    <property type="component" value="Chromosome 2"/>
</dbReference>
<dbReference type="EMBL" id="JAHUZN010000002">
    <property type="protein sequence ID" value="KAG8501404.1"/>
    <property type="molecule type" value="Genomic_DNA"/>
</dbReference>
<comment type="caution">
    <text evidence="1">The sequence shown here is derived from an EMBL/GenBank/DDBJ whole genome shotgun (WGS) entry which is preliminary data.</text>
</comment>
<protein>
    <submittedName>
        <fullName evidence="1">Uncharacterized protein</fullName>
    </submittedName>
</protein>
<keyword evidence="2" id="KW-1185">Reference proteome</keyword>
<accession>A0A8J5Z634</accession>
<reference evidence="1 2" key="1">
    <citation type="journal article" date="2021" name="bioRxiv">
        <title>The Gossypium anomalum genome as a resource for cotton improvement and evolutionary analysis of hybrid incompatibility.</title>
        <authorList>
            <person name="Grover C.E."/>
            <person name="Yuan D."/>
            <person name="Arick M.A."/>
            <person name="Miller E.R."/>
            <person name="Hu G."/>
            <person name="Peterson D.G."/>
            <person name="Wendel J.F."/>
            <person name="Udall J.A."/>
        </authorList>
    </citation>
    <scope>NUCLEOTIDE SEQUENCE [LARGE SCALE GENOMIC DNA]</scope>
    <source>
        <strain evidence="1">JFW-Udall</strain>
        <tissue evidence="1">Leaf</tissue>
    </source>
</reference>
<dbReference type="AlphaFoldDB" id="A0A8J5Z634"/>
<organism evidence="1 2">
    <name type="scientific">Gossypium anomalum</name>
    <dbReference type="NCBI Taxonomy" id="47600"/>
    <lineage>
        <taxon>Eukaryota</taxon>
        <taxon>Viridiplantae</taxon>
        <taxon>Streptophyta</taxon>
        <taxon>Embryophyta</taxon>
        <taxon>Tracheophyta</taxon>
        <taxon>Spermatophyta</taxon>
        <taxon>Magnoliopsida</taxon>
        <taxon>eudicotyledons</taxon>
        <taxon>Gunneridae</taxon>
        <taxon>Pentapetalae</taxon>
        <taxon>rosids</taxon>
        <taxon>malvids</taxon>
        <taxon>Malvales</taxon>
        <taxon>Malvaceae</taxon>
        <taxon>Malvoideae</taxon>
        <taxon>Gossypium</taxon>
    </lineage>
</organism>
<name>A0A8J5Z634_9ROSI</name>
<dbReference type="OrthoDB" id="1738629at2759"/>
<proteinExistence type="predicted"/>